<dbReference type="SUPFAM" id="SSF50998">
    <property type="entry name" value="Quinoprotein alcohol dehydrogenase-like"/>
    <property type="match status" value="1"/>
</dbReference>
<dbReference type="eggNOG" id="COG4928">
    <property type="taxonomic scope" value="Bacteria"/>
</dbReference>
<dbReference type="Pfam" id="PF07693">
    <property type="entry name" value="KAP_NTPase"/>
    <property type="match status" value="1"/>
</dbReference>
<dbReference type="InterPro" id="IPR015943">
    <property type="entry name" value="WD40/YVTN_repeat-like_dom_sf"/>
</dbReference>
<organism evidence="5 6">
    <name type="scientific">Amycolatopsis rifamycinica</name>
    <dbReference type="NCBI Taxonomy" id="287986"/>
    <lineage>
        <taxon>Bacteria</taxon>
        <taxon>Bacillati</taxon>
        <taxon>Actinomycetota</taxon>
        <taxon>Actinomycetes</taxon>
        <taxon>Pseudonocardiales</taxon>
        <taxon>Pseudonocardiaceae</taxon>
        <taxon>Amycolatopsis</taxon>
    </lineage>
</organism>
<protein>
    <recommendedName>
        <fullName evidence="4">KAP NTPase domain-containing protein</fullName>
    </recommendedName>
</protein>
<dbReference type="Pfam" id="PF00400">
    <property type="entry name" value="WD40"/>
    <property type="match status" value="1"/>
</dbReference>
<dbReference type="eggNOG" id="COG2319">
    <property type="taxonomic scope" value="Bacteria"/>
</dbReference>
<dbReference type="PANTHER" id="PTHR22674">
    <property type="entry name" value="NTPASE, KAP FAMILY P-LOOP DOMAIN-CONTAINING 1"/>
    <property type="match status" value="1"/>
</dbReference>
<dbReference type="InterPro" id="IPR011047">
    <property type="entry name" value="Quinoprotein_ADH-like_sf"/>
</dbReference>
<feature type="region of interest" description="Disordered" evidence="2">
    <location>
        <begin position="892"/>
        <end position="932"/>
    </location>
</feature>
<reference evidence="5 6" key="1">
    <citation type="submission" date="2014-05" db="EMBL/GenBank/DDBJ databases">
        <title>Draft genome sequence of Amycolatopsis rifamycinica DSM 46095.</title>
        <authorList>
            <person name="Lal R."/>
            <person name="Saxena A."/>
            <person name="Kumari R."/>
            <person name="Mukherjee U."/>
            <person name="Singh P."/>
            <person name="Sangwan N."/>
            <person name="Mahato N.K."/>
        </authorList>
    </citation>
    <scope>NUCLEOTIDE SEQUENCE [LARGE SCALE GENOMIC DNA]</scope>
    <source>
        <strain evidence="5 6">DSM 46095</strain>
    </source>
</reference>
<dbReference type="InterPro" id="IPR001680">
    <property type="entry name" value="WD40_rpt"/>
</dbReference>
<keyword evidence="3" id="KW-1133">Transmembrane helix</keyword>
<feature type="domain" description="KAP NTPase" evidence="4">
    <location>
        <begin position="497"/>
        <end position="990"/>
    </location>
</feature>
<name>A0A066U1M3_9PSEU</name>
<keyword evidence="3" id="KW-0812">Transmembrane</keyword>
<keyword evidence="3" id="KW-0472">Membrane</keyword>
<dbReference type="PROSITE" id="PS50294">
    <property type="entry name" value="WD_REPEATS_REGION"/>
    <property type="match status" value="2"/>
</dbReference>
<comment type="caution">
    <text evidence="5">The sequence shown here is derived from an EMBL/GenBank/DDBJ whole genome shotgun (WGS) entry which is preliminary data.</text>
</comment>
<evidence type="ECO:0000313" key="6">
    <source>
        <dbReference type="Proteomes" id="UP000027345"/>
    </source>
</evidence>
<proteinExistence type="predicted"/>
<feature type="repeat" description="WD" evidence="1">
    <location>
        <begin position="336"/>
        <end position="377"/>
    </location>
</feature>
<evidence type="ECO:0000256" key="2">
    <source>
        <dbReference type="SAM" id="MobiDB-lite"/>
    </source>
</evidence>
<dbReference type="InterPro" id="IPR011646">
    <property type="entry name" value="KAP_P-loop"/>
</dbReference>
<keyword evidence="1" id="KW-0853">WD repeat</keyword>
<feature type="repeat" description="WD" evidence="1">
    <location>
        <begin position="379"/>
        <end position="420"/>
    </location>
</feature>
<keyword evidence="6" id="KW-1185">Reference proteome</keyword>
<accession>A0A066U1M3</accession>
<feature type="transmembrane region" description="Helical" evidence="3">
    <location>
        <begin position="676"/>
        <end position="697"/>
    </location>
</feature>
<evidence type="ECO:0000256" key="3">
    <source>
        <dbReference type="SAM" id="Phobius"/>
    </source>
</evidence>
<dbReference type="STRING" id="287986.DV20_32300"/>
<dbReference type="AlphaFoldDB" id="A0A066U1M3"/>
<dbReference type="EMBL" id="JMQI01000066">
    <property type="protein sequence ID" value="KDN18024.1"/>
    <property type="molecule type" value="Genomic_DNA"/>
</dbReference>
<dbReference type="PROSITE" id="PS50082">
    <property type="entry name" value="WD_REPEATS_2"/>
    <property type="match status" value="3"/>
</dbReference>
<dbReference type="InterPro" id="IPR052754">
    <property type="entry name" value="NTPase_KAP_P-loop"/>
</dbReference>
<dbReference type="PANTHER" id="PTHR22674:SF6">
    <property type="entry name" value="NTPASE KAP FAMILY P-LOOP DOMAIN-CONTAINING PROTEIN 1"/>
    <property type="match status" value="1"/>
</dbReference>
<sequence>MLTAVVVADLVGSAPREALDAITDGPGDLGIDAVAIKPDTSQVWLIGVSWADGRTGHIANGTAKLIKAAQGFLSDRLQGTSTVLEQRLNSAKQILAEPTATLTVIYVYPGPPVSSPRHADLTADLRAAAGNTTAYFAVMDADGVERAIGRLTSRQPPPTEAADSVGSERPIDALATTLTGQETWSGSLDGVLQRFISQTAERFDILETNQAIVSIAITGDGREALCGDRDGGISRWDLVEKRRTGRIDRAHGGAVTAIRYLAAGRAALSAGTDGRLRRWVLDTGVETRGDHHIEVSKQEIYAFAVTPDESHVITGGADGALRKYNLANDQQIGKDWRGHHKQINAIAMAPDGLEVVSASDDGTVCRWRLADGEPLGLPMAGHDGYANAVTYAAGGAVLVSVGADGRIISWNRETGEQLERVGDHGAPLHCVVPLPSGTTGLAAGDGGLVRWSLNELPPTRPDEPMFEQFANVATDKHSSADSLSMAADVRRMALLLGAREVAPPLSIALMGNWGAGKSSFMSQLSDQVNALAARSARTPGQGRFVSHVRQVWFNAWHYSDDHLWVGLVEHLFQGLTQTGGSPVANPDRRVELETELAANKADKERISADLVAIDRVDVRSGWLASLRAPFRSARVAVAAAKGLLRELRRLRAWLTILVIVAGILGIVLGVHFAKDLIAVAGGLITSVGAYLGPVRVVKQKMAEWAEQAHKKLVEEKASIDRKIQDCERELDRIAPDRRLASLLADLADSARYEAYRGLVGRIHRDLRQLDQALVEARKAWNADVGAPPLERIVLYVDDLDRCPPDRVMNVLQALNLLLTMDLFMVVVAVDPRWLTASIRKHVTTSFATGTEDDEEPVAPLEYLDKIFHIPFTIRPMGSHAGRYMRDLLPAVADPPAGEREDETPHAAAVEPAKQNVSVPTELDDREPAPASTDPLVDVATALSEVENEAEDVVPDPEQLLITMAEQDFLAEISRFLPTPRSVKKFSNLYRLLRLSVPPNRISEFAVHTHRPAAVLLAVLVKEPKEAKEVLQQVNVLPDDGDVVAALASVLPIDGLVELHDVRVTDYKKWTKRVARFGFETYMHFEDRD</sequence>
<feature type="transmembrane region" description="Helical" evidence="3">
    <location>
        <begin position="650"/>
        <end position="670"/>
    </location>
</feature>
<gene>
    <name evidence="5" type="ORF">DV20_32300</name>
</gene>
<evidence type="ECO:0000259" key="4">
    <source>
        <dbReference type="Pfam" id="PF07693"/>
    </source>
</evidence>
<dbReference type="SMART" id="SM00320">
    <property type="entry name" value="WD40"/>
    <property type="match status" value="6"/>
</dbReference>
<dbReference type="Gene3D" id="2.130.10.10">
    <property type="entry name" value="YVTN repeat-like/Quinoprotein amine dehydrogenase"/>
    <property type="match status" value="2"/>
</dbReference>
<feature type="repeat" description="WD" evidence="1">
    <location>
        <begin position="248"/>
        <end position="289"/>
    </location>
</feature>
<evidence type="ECO:0000313" key="5">
    <source>
        <dbReference type="EMBL" id="KDN18024.1"/>
    </source>
</evidence>
<dbReference type="Proteomes" id="UP000027345">
    <property type="component" value="Unassembled WGS sequence"/>
</dbReference>
<evidence type="ECO:0000256" key="1">
    <source>
        <dbReference type="PROSITE-ProRule" id="PRU00221"/>
    </source>
</evidence>